<dbReference type="SUPFAM" id="SSF55729">
    <property type="entry name" value="Acyl-CoA N-acyltransferases (Nat)"/>
    <property type="match status" value="1"/>
</dbReference>
<dbReference type="InterPro" id="IPR000182">
    <property type="entry name" value="GNAT_dom"/>
</dbReference>
<proteinExistence type="predicted"/>
<dbReference type="GO" id="GO:1990189">
    <property type="term" value="F:protein N-terminal-serine acetyltransferase activity"/>
    <property type="evidence" value="ECO:0007669"/>
    <property type="project" value="TreeGrafter"/>
</dbReference>
<dbReference type="InterPro" id="IPR016181">
    <property type="entry name" value="Acyl_CoA_acyltransferase"/>
</dbReference>
<protein>
    <submittedName>
        <fullName evidence="2">GNAT family N-acetyltransferase</fullName>
    </submittedName>
</protein>
<dbReference type="EMBL" id="CP094970">
    <property type="protein sequence ID" value="UYM03879.1"/>
    <property type="molecule type" value="Genomic_DNA"/>
</dbReference>
<dbReference type="GO" id="GO:0005737">
    <property type="term" value="C:cytoplasm"/>
    <property type="evidence" value="ECO:0007669"/>
    <property type="project" value="TreeGrafter"/>
</dbReference>
<dbReference type="PANTHER" id="PTHR43441:SF2">
    <property type="entry name" value="FAMILY ACETYLTRANSFERASE, PUTATIVE (AFU_ORTHOLOGUE AFUA_7G00850)-RELATED"/>
    <property type="match status" value="1"/>
</dbReference>
<sequence length="173" mass="19467">MHITLTELDAGDRDALTEFLVHKGPWPFHARPRPTVEQIHQAWDAGAYTSESDRTFWLEYAGRRIGLCGFADLTDDTPILDLRLANDERGHGLGTGALRAATAWVFNEIATARRFEGTARVDNLAMRRTFERCGFVREAYYREGWPSADATYDAVGYAILRTDWESGTTTPVP</sequence>
<dbReference type="Gene3D" id="3.40.630.30">
    <property type="match status" value="1"/>
</dbReference>
<dbReference type="KEGG" id="sgrg:L0C25_15165"/>
<gene>
    <name evidence="2" type="ORF">L0C25_15165</name>
</gene>
<dbReference type="RefSeq" id="WP_271632521.1">
    <property type="nucleotide sequence ID" value="NZ_CP094970.1"/>
</dbReference>
<dbReference type="InterPro" id="IPR051908">
    <property type="entry name" value="Ribosomal_N-acetyltransferase"/>
</dbReference>
<reference evidence="2" key="1">
    <citation type="submission" date="2022-01" db="EMBL/GenBank/DDBJ databases">
        <title>Nocardioidaceae gen. sp. A5X3R13.</title>
        <authorList>
            <person name="Lopez Marin M.A."/>
            <person name="Uhlik O."/>
        </authorList>
    </citation>
    <scope>NUCLEOTIDE SEQUENCE</scope>
    <source>
        <strain evidence="2">A5X3R13</strain>
    </source>
</reference>
<evidence type="ECO:0000313" key="3">
    <source>
        <dbReference type="Proteomes" id="UP001164390"/>
    </source>
</evidence>
<dbReference type="PROSITE" id="PS51186">
    <property type="entry name" value="GNAT"/>
    <property type="match status" value="1"/>
</dbReference>
<feature type="domain" description="N-acetyltransferase" evidence="1">
    <location>
        <begin position="3"/>
        <end position="162"/>
    </location>
</feature>
<dbReference type="GO" id="GO:0008999">
    <property type="term" value="F:protein-N-terminal-alanine acetyltransferase activity"/>
    <property type="evidence" value="ECO:0007669"/>
    <property type="project" value="TreeGrafter"/>
</dbReference>
<name>A0AA46TEH8_9ACTN</name>
<dbReference type="Pfam" id="PF13302">
    <property type="entry name" value="Acetyltransf_3"/>
    <property type="match status" value="1"/>
</dbReference>
<evidence type="ECO:0000313" key="2">
    <source>
        <dbReference type="EMBL" id="UYM03879.1"/>
    </source>
</evidence>
<keyword evidence="3" id="KW-1185">Reference proteome</keyword>
<accession>A0AA46TEH8</accession>
<dbReference type="AlphaFoldDB" id="A0AA46TEH8"/>
<organism evidence="2 3">
    <name type="scientific">Solicola gregarius</name>
    <dbReference type="NCBI Taxonomy" id="2908642"/>
    <lineage>
        <taxon>Bacteria</taxon>
        <taxon>Bacillati</taxon>
        <taxon>Actinomycetota</taxon>
        <taxon>Actinomycetes</taxon>
        <taxon>Propionibacteriales</taxon>
        <taxon>Nocardioidaceae</taxon>
        <taxon>Solicola</taxon>
    </lineage>
</organism>
<dbReference type="Proteomes" id="UP001164390">
    <property type="component" value="Chromosome"/>
</dbReference>
<dbReference type="PANTHER" id="PTHR43441">
    <property type="entry name" value="RIBOSOMAL-PROTEIN-SERINE ACETYLTRANSFERASE"/>
    <property type="match status" value="1"/>
</dbReference>
<evidence type="ECO:0000259" key="1">
    <source>
        <dbReference type="PROSITE" id="PS51186"/>
    </source>
</evidence>